<dbReference type="EMBL" id="JABWUV010000001">
    <property type="protein sequence ID" value="KAF6387705.1"/>
    <property type="molecule type" value="Genomic_DNA"/>
</dbReference>
<organism evidence="2 3">
    <name type="scientific">Myotis myotis</name>
    <name type="common">Greater mouse-eared bat</name>
    <name type="synonym">Vespertilio myotis</name>
    <dbReference type="NCBI Taxonomy" id="51298"/>
    <lineage>
        <taxon>Eukaryota</taxon>
        <taxon>Metazoa</taxon>
        <taxon>Chordata</taxon>
        <taxon>Craniata</taxon>
        <taxon>Vertebrata</taxon>
        <taxon>Euteleostomi</taxon>
        <taxon>Mammalia</taxon>
        <taxon>Eutheria</taxon>
        <taxon>Laurasiatheria</taxon>
        <taxon>Chiroptera</taxon>
        <taxon>Yangochiroptera</taxon>
        <taxon>Vespertilionidae</taxon>
        <taxon>Myotis</taxon>
    </lineage>
</organism>
<keyword evidence="3" id="KW-1185">Reference proteome</keyword>
<feature type="region of interest" description="Disordered" evidence="1">
    <location>
        <begin position="1"/>
        <end position="132"/>
    </location>
</feature>
<sequence length="132" mass="13704">MAAAAPAVGRAARAQLPPPTPSPDSTVPESPSPPAETPGRHTPTPAHYSRGSAKEEVKRQGGAHNPAGKTTRTKTALPPSLPLKQDPKGDVPQRPPRVNCAHWTPSSAKRAALATDPSGHEEASIREAIPSK</sequence>
<protein>
    <submittedName>
        <fullName evidence="2">Uncharacterized protein</fullName>
    </submittedName>
</protein>
<accession>A0A7J8ANA8</accession>
<evidence type="ECO:0000313" key="3">
    <source>
        <dbReference type="Proteomes" id="UP000527355"/>
    </source>
</evidence>
<comment type="caution">
    <text evidence="2">The sequence shown here is derived from an EMBL/GenBank/DDBJ whole genome shotgun (WGS) entry which is preliminary data.</text>
</comment>
<evidence type="ECO:0000313" key="2">
    <source>
        <dbReference type="EMBL" id="KAF6387705.1"/>
    </source>
</evidence>
<proteinExistence type="predicted"/>
<reference evidence="2 3" key="1">
    <citation type="journal article" date="2020" name="Nature">
        <title>Six reference-quality genomes reveal evolution of bat adaptations.</title>
        <authorList>
            <person name="Jebb D."/>
            <person name="Huang Z."/>
            <person name="Pippel M."/>
            <person name="Hughes G.M."/>
            <person name="Lavrichenko K."/>
            <person name="Devanna P."/>
            <person name="Winkler S."/>
            <person name="Jermiin L.S."/>
            <person name="Skirmuntt E.C."/>
            <person name="Katzourakis A."/>
            <person name="Burkitt-Gray L."/>
            <person name="Ray D.A."/>
            <person name="Sullivan K.A.M."/>
            <person name="Roscito J.G."/>
            <person name="Kirilenko B.M."/>
            <person name="Davalos L.M."/>
            <person name="Corthals A.P."/>
            <person name="Power M.L."/>
            <person name="Jones G."/>
            <person name="Ransome R.D."/>
            <person name="Dechmann D.K.N."/>
            <person name="Locatelli A.G."/>
            <person name="Puechmaille S.J."/>
            <person name="Fedrigo O."/>
            <person name="Jarvis E.D."/>
            <person name="Hiller M."/>
            <person name="Vernes S.C."/>
            <person name="Myers E.W."/>
            <person name="Teeling E.C."/>
        </authorList>
    </citation>
    <scope>NUCLEOTIDE SEQUENCE [LARGE SCALE GENOMIC DNA]</scope>
    <source>
        <strain evidence="2">MMyoMyo1</strain>
        <tissue evidence="2">Flight muscle</tissue>
    </source>
</reference>
<gene>
    <name evidence="2" type="ORF">mMyoMyo1_008159</name>
</gene>
<evidence type="ECO:0000256" key="1">
    <source>
        <dbReference type="SAM" id="MobiDB-lite"/>
    </source>
</evidence>
<dbReference type="AlphaFoldDB" id="A0A7J8ANA8"/>
<name>A0A7J8ANA8_MYOMY</name>
<feature type="compositionally biased region" description="Low complexity" evidence="1">
    <location>
        <begin position="1"/>
        <end position="14"/>
    </location>
</feature>
<dbReference type="Proteomes" id="UP000527355">
    <property type="component" value="Unassembled WGS sequence"/>
</dbReference>